<keyword evidence="2 5" id="KW-0812">Transmembrane</keyword>
<dbReference type="PANTHER" id="PTHR23508">
    <property type="entry name" value="CARBOXYLIC ACID TRANSPORTER PROTEIN HOMOLOG"/>
    <property type="match status" value="1"/>
</dbReference>
<dbReference type="InterPro" id="IPR011701">
    <property type="entry name" value="MFS"/>
</dbReference>
<dbReference type="GO" id="GO:0005886">
    <property type="term" value="C:plasma membrane"/>
    <property type="evidence" value="ECO:0007669"/>
    <property type="project" value="TreeGrafter"/>
</dbReference>
<comment type="subcellular location">
    <subcellularLocation>
        <location evidence="1">Membrane</location>
        <topology evidence="1">Multi-pass membrane protein</topology>
    </subcellularLocation>
</comment>
<dbReference type="Proteomes" id="UP000021108">
    <property type="component" value="Unassembled WGS sequence"/>
</dbReference>
<dbReference type="PROSITE" id="PS50850">
    <property type="entry name" value="MFS"/>
    <property type="match status" value="1"/>
</dbReference>
<evidence type="ECO:0000256" key="1">
    <source>
        <dbReference type="ARBA" id="ARBA00004141"/>
    </source>
</evidence>
<feature type="transmembrane region" description="Helical" evidence="5">
    <location>
        <begin position="340"/>
        <end position="359"/>
    </location>
</feature>
<evidence type="ECO:0000256" key="5">
    <source>
        <dbReference type="SAM" id="Phobius"/>
    </source>
</evidence>
<name>A0A009PX21_ACIBA</name>
<feature type="transmembrane region" description="Helical" evidence="5">
    <location>
        <begin position="284"/>
        <end position="301"/>
    </location>
</feature>
<feature type="transmembrane region" description="Helical" evidence="5">
    <location>
        <begin position="49"/>
        <end position="70"/>
    </location>
</feature>
<evidence type="ECO:0000256" key="2">
    <source>
        <dbReference type="ARBA" id="ARBA00022692"/>
    </source>
</evidence>
<dbReference type="InterPro" id="IPR020846">
    <property type="entry name" value="MFS_dom"/>
</dbReference>
<protein>
    <submittedName>
        <fullName evidence="7">Sugar (And other) transporter family protein</fullName>
    </submittedName>
</protein>
<keyword evidence="4 5" id="KW-0472">Membrane</keyword>
<comment type="caution">
    <text evidence="7">The sequence shown here is derived from an EMBL/GenBank/DDBJ whole genome shotgun (WGS) entry which is preliminary data.</text>
</comment>
<sequence>MSLKKVHRHSWVSLVICWIIWVVVAYDRELIFRAANMICNEFNLSPTQWGYTIAAITLSLAVLSIPVAALSDKHASGWKRGIFQWPLVIGFTFISLLSGITSLSSSFYKFVTLRIMVSLGCGVAEPVGVSNTAEWWPKEHRGFAIGAHHSGYPVGALLSGVAMATIITYFGPQNWRYAFFLGIIFAVPALTFWAIYSTRKRYSEFHQSCVDNQFTPPTDFVHDEGEEKTSTHSTWERLKQTLSSRGIVFTAASTLITHVVYIGFLTIFPAFLYNIVGLDLAKSAGLSAVFTITGMMGQIIWPTLSDKIGRRLTLILCGCWMAVSIASFCLTSGVVSVIAIQLFFGLSANAIWPIFYATASDYAPAGAIGTANSLITVAQYVGGAVAPIIMGYLLTSFGGWHSHQGYIWCFLLMSCCAFIGVILQMILGYLIKKEKSEQVDNLSLSAN</sequence>
<feature type="transmembrane region" description="Helical" evidence="5">
    <location>
        <begin position="82"/>
        <end position="101"/>
    </location>
</feature>
<dbReference type="GO" id="GO:0046943">
    <property type="term" value="F:carboxylic acid transmembrane transporter activity"/>
    <property type="evidence" value="ECO:0007669"/>
    <property type="project" value="TreeGrafter"/>
</dbReference>
<organism evidence="7 8">
    <name type="scientific">Acinetobacter baumannii 625974</name>
    <dbReference type="NCBI Taxonomy" id="1310607"/>
    <lineage>
        <taxon>Bacteria</taxon>
        <taxon>Pseudomonadati</taxon>
        <taxon>Pseudomonadota</taxon>
        <taxon>Gammaproteobacteria</taxon>
        <taxon>Moraxellales</taxon>
        <taxon>Moraxellaceae</taxon>
        <taxon>Acinetobacter</taxon>
        <taxon>Acinetobacter calcoaceticus/baumannii complex</taxon>
    </lineage>
</organism>
<feature type="transmembrane region" description="Helical" evidence="5">
    <location>
        <begin position="405"/>
        <end position="431"/>
    </location>
</feature>
<dbReference type="Gene3D" id="1.20.1250.20">
    <property type="entry name" value="MFS general substrate transporter like domains"/>
    <property type="match status" value="2"/>
</dbReference>
<dbReference type="InterPro" id="IPR036259">
    <property type="entry name" value="MFS_trans_sf"/>
</dbReference>
<proteinExistence type="predicted"/>
<keyword evidence="3 5" id="KW-1133">Transmembrane helix</keyword>
<evidence type="ECO:0000256" key="3">
    <source>
        <dbReference type="ARBA" id="ARBA00022989"/>
    </source>
</evidence>
<feature type="transmembrane region" description="Helical" evidence="5">
    <location>
        <begin position="371"/>
        <end position="393"/>
    </location>
</feature>
<evidence type="ECO:0000256" key="4">
    <source>
        <dbReference type="ARBA" id="ARBA00023136"/>
    </source>
</evidence>
<gene>
    <name evidence="7" type="ORF">J506_2283</name>
</gene>
<dbReference type="SUPFAM" id="SSF103473">
    <property type="entry name" value="MFS general substrate transporter"/>
    <property type="match status" value="1"/>
</dbReference>
<feature type="transmembrane region" description="Helical" evidence="5">
    <location>
        <begin position="313"/>
        <end position="334"/>
    </location>
</feature>
<dbReference type="PANTHER" id="PTHR23508:SF10">
    <property type="entry name" value="CARBOXYLIC ACID TRANSPORTER PROTEIN HOMOLOG"/>
    <property type="match status" value="1"/>
</dbReference>
<dbReference type="AlphaFoldDB" id="A0A009PX21"/>
<dbReference type="RefSeq" id="WP_002047463.1">
    <property type="nucleotide sequence ID" value="NZ_JEXD01000018.1"/>
</dbReference>
<feature type="transmembrane region" description="Helical" evidence="5">
    <location>
        <begin position="177"/>
        <end position="196"/>
    </location>
</feature>
<dbReference type="Pfam" id="PF07690">
    <property type="entry name" value="MFS_1"/>
    <property type="match status" value="1"/>
</dbReference>
<dbReference type="EMBL" id="JEXD01000018">
    <property type="protein sequence ID" value="EXC06960.1"/>
    <property type="molecule type" value="Genomic_DNA"/>
</dbReference>
<evidence type="ECO:0000259" key="6">
    <source>
        <dbReference type="PROSITE" id="PS50850"/>
    </source>
</evidence>
<evidence type="ECO:0000313" key="8">
    <source>
        <dbReference type="Proteomes" id="UP000021108"/>
    </source>
</evidence>
<reference evidence="7 8" key="1">
    <citation type="submission" date="2014-02" db="EMBL/GenBank/DDBJ databases">
        <title>Comparative genomics and transcriptomics to identify genetic mechanisms underlying the emergence of carbapenem resistant Acinetobacter baumannii (CRAb).</title>
        <authorList>
            <person name="Harris A.D."/>
            <person name="Johnson K.J."/>
            <person name="George J."/>
            <person name="Shefchek K."/>
            <person name="Daugherty S.C."/>
            <person name="Parankush S."/>
            <person name="Sadzewicz L."/>
            <person name="Tallon L."/>
            <person name="Sengamalay N."/>
            <person name="Hazen T.H."/>
            <person name="Rasko D.A."/>
        </authorList>
    </citation>
    <scope>NUCLEOTIDE SEQUENCE [LARGE SCALE GENOMIC DNA]</scope>
    <source>
        <strain evidence="7 8">625974</strain>
    </source>
</reference>
<dbReference type="PATRIC" id="fig|1310607.3.peg.2213"/>
<feature type="transmembrane region" description="Helical" evidence="5">
    <location>
        <begin position="247"/>
        <end position="272"/>
    </location>
</feature>
<feature type="transmembrane region" description="Helical" evidence="5">
    <location>
        <begin position="150"/>
        <end position="171"/>
    </location>
</feature>
<evidence type="ECO:0000313" key="7">
    <source>
        <dbReference type="EMBL" id="EXC06960.1"/>
    </source>
</evidence>
<accession>A0A009PX21</accession>
<feature type="domain" description="Major facilitator superfamily (MFS) profile" evidence="6">
    <location>
        <begin position="13"/>
        <end position="432"/>
    </location>
</feature>